<dbReference type="CDD" id="cd18186">
    <property type="entry name" value="BTB_POZ_ZBTB_KLHL-like"/>
    <property type="match status" value="1"/>
</dbReference>
<dbReference type="Proteomes" id="UP000038010">
    <property type="component" value="Unassembled WGS sequence"/>
</dbReference>
<keyword evidence="4" id="KW-1185">Reference proteome</keyword>
<evidence type="ECO:0000313" key="3">
    <source>
        <dbReference type="EMBL" id="KPI37356.1"/>
    </source>
</evidence>
<feature type="domain" description="BTB" evidence="2">
    <location>
        <begin position="69"/>
        <end position="121"/>
    </location>
</feature>
<protein>
    <recommendedName>
        <fullName evidence="2">BTB domain-containing protein</fullName>
    </recommendedName>
</protein>
<sequence length="239" mass="26655">MHPDADDMSEKSQTTARFGRLKVEEEAARRVQADAPKKGEAEKADEKDEEKSTTFGPQNTELRLGDDHSDLTIRCQGRDFRAHRGILGSRCKFFDASDSSTIAMNDDNPDALESLLIYLYTVNTDHIAFRNVTHGALPKGYFRHLILVSWLAEKYDLPLLRDSIAGISSNDNKGNKIACKDCHEKKETCIDREDYGLTVFEALGMATSLAPRLVGLVEKHQAADDKKAALKRKKAKLSS</sequence>
<dbReference type="InterPro" id="IPR000210">
    <property type="entry name" value="BTB/POZ_dom"/>
</dbReference>
<reference evidence="3 4" key="1">
    <citation type="submission" date="2015-06" db="EMBL/GenBank/DDBJ databases">
        <title>Draft genome of the ant-associated black yeast Phialophora attae CBS 131958.</title>
        <authorList>
            <person name="Moreno L.F."/>
            <person name="Stielow B.J."/>
            <person name="de Hoog S."/>
            <person name="Vicente V.A."/>
            <person name="Weiss V.A."/>
            <person name="de Vries M."/>
            <person name="Cruz L.M."/>
            <person name="Souza E.M."/>
        </authorList>
    </citation>
    <scope>NUCLEOTIDE SEQUENCE [LARGE SCALE GENOMIC DNA]</scope>
    <source>
        <strain evidence="3 4">CBS 131958</strain>
    </source>
</reference>
<dbReference type="OrthoDB" id="6359816at2759"/>
<evidence type="ECO:0000259" key="2">
    <source>
        <dbReference type="PROSITE" id="PS50097"/>
    </source>
</evidence>
<organism evidence="3 4">
    <name type="scientific">Cyphellophora attinorum</name>
    <dbReference type="NCBI Taxonomy" id="1664694"/>
    <lineage>
        <taxon>Eukaryota</taxon>
        <taxon>Fungi</taxon>
        <taxon>Dikarya</taxon>
        <taxon>Ascomycota</taxon>
        <taxon>Pezizomycotina</taxon>
        <taxon>Eurotiomycetes</taxon>
        <taxon>Chaetothyriomycetidae</taxon>
        <taxon>Chaetothyriales</taxon>
        <taxon>Cyphellophoraceae</taxon>
        <taxon>Cyphellophora</taxon>
    </lineage>
</organism>
<comment type="caution">
    <text evidence="3">The sequence shown here is derived from an EMBL/GenBank/DDBJ whole genome shotgun (WGS) entry which is preliminary data.</text>
</comment>
<dbReference type="RefSeq" id="XP_017997319.1">
    <property type="nucleotide sequence ID" value="XM_018139170.1"/>
</dbReference>
<evidence type="ECO:0000313" key="4">
    <source>
        <dbReference type="Proteomes" id="UP000038010"/>
    </source>
</evidence>
<proteinExistence type="predicted"/>
<gene>
    <name evidence="3" type="ORF">AB675_10401</name>
</gene>
<dbReference type="Pfam" id="PF00651">
    <property type="entry name" value="BTB"/>
    <property type="match status" value="1"/>
</dbReference>
<dbReference type="Gene3D" id="3.30.710.10">
    <property type="entry name" value="Potassium Channel Kv1.1, Chain A"/>
    <property type="match status" value="1"/>
</dbReference>
<accession>A0A0N1HKP2</accession>
<dbReference type="VEuPathDB" id="FungiDB:AB675_10401"/>
<dbReference type="GeneID" id="28731050"/>
<name>A0A0N1HKP2_9EURO</name>
<feature type="compositionally biased region" description="Basic and acidic residues" evidence="1">
    <location>
        <begin position="21"/>
        <end position="52"/>
    </location>
</feature>
<feature type="region of interest" description="Disordered" evidence="1">
    <location>
        <begin position="1"/>
        <end position="65"/>
    </location>
</feature>
<evidence type="ECO:0000256" key="1">
    <source>
        <dbReference type="SAM" id="MobiDB-lite"/>
    </source>
</evidence>
<dbReference type="PROSITE" id="PS50097">
    <property type="entry name" value="BTB"/>
    <property type="match status" value="1"/>
</dbReference>
<dbReference type="SUPFAM" id="SSF54695">
    <property type="entry name" value="POZ domain"/>
    <property type="match status" value="1"/>
</dbReference>
<dbReference type="AlphaFoldDB" id="A0A0N1HKP2"/>
<dbReference type="InterPro" id="IPR011333">
    <property type="entry name" value="SKP1/BTB/POZ_sf"/>
</dbReference>
<feature type="compositionally biased region" description="Basic and acidic residues" evidence="1">
    <location>
        <begin position="1"/>
        <end position="10"/>
    </location>
</feature>
<dbReference type="EMBL" id="LFJN01000024">
    <property type="protein sequence ID" value="KPI37356.1"/>
    <property type="molecule type" value="Genomic_DNA"/>
</dbReference>
<dbReference type="SMART" id="SM00225">
    <property type="entry name" value="BTB"/>
    <property type="match status" value="1"/>
</dbReference>